<accession>A0ABS4QX05</accession>
<evidence type="ECO:0000259" key="1">
    <source>
        <dbReference type="Pfam" id="PF00149"/>
    </source>
</evidence>
<evidence type="ECO:0000313" key="2">
    <source>
        <dbReference type="EMBL" id="MBP2234584.1"/>
    </source>
</evidence>
<dbReference type="EC" id="3.1.3.16" evidence="2"/>
<dbReference type="Proteomes" id="UP000730739">
    <property type="component" value="Unassembled WGS sequence"/>
</dbReference>
<sequence length="224" mass="24365">MNGRHFTFAVGDIHGCLEQLEALLAAIESAAPGGGRVVFLGDLVDRGPDSRGVVERIMAGPTKPGWEWITLKGNHEAMLVAARKGIAEMSLWLTNGGYETLESYGGAIPLSHLVWMAERPSIITESYRIFAHAGVDETLPLEEQGDEILLWMRTEPNYSGYYWGKHLCHGHTPSRSNPRTVGNRTNVDSGAVFGGVLSCAVFDDNVPGGPIEFLVAGEQDAYWP</sequence>
<comment type="caution">
    <text evidence="2">The sequence shown here is derived from an EMBL/GenBank/DDBJ whole genome shotgun (WGS) entry which is preliminary data.</text>
</comment>
<dbReference type="SUPFAM" id="SSF56300">
    <property type="entry name" value="Metallo-dependent phosphatases"/>
    <property type="match status" value="1"/>
</dbReference>
<keyword evidence="2" id="KW-0378">Hydrolase</keyword>
<name>A0ABS4QX05_9HYPH</name>
<keyword evidence="3" id="KW-1185">Reference proteome</keyword>
<reference evidence="2 3" key="1">
    <citation type="submission" date="2021-03" db="EMBL/GenBank/DDBJ databases">
        <title>Genomic Encyclopedia of Type Strains, Phase IV (KMG-IV): sequencing the most valuable type-strain genomes for metagenomic binning, comparative biology and taxonomic classification.</title>
        <authorList>
            <person name="Goeker M."/>
        </authorList>
    </citation>
    <scope>NUCLEOTIDE SEQUENCE [LARGE SCALE GENOMIC DNA]</scope>
    <source>
        <strain evidence="2 3">DSM 13372</strain>
    </source>
</reference>
<organism evidence="2 3">
    <name type="scientific">Sinorhizobium kostiense</name>
    <dbReference type="NCBI Taxonomy" id="76747"/>
    <lineage>
        <taxon>Bacteria</taxon>
        <taxon>Pseudomonadati</taxon>
        <taxon>Pseudomonadota</taxon>
        <taxon>Alphaproteobacteria</taxon>
        <taxon>Hyphomicrobiales</taxon>
        <taxon>Rhizobiaceae</taxon>
        <taxon>Sinorhizobium/Ensifer group</taxon>
        <taxon>Sinorhizobium</taxon>
    </lineage>
</organism>
<dbReference type="EMBL" id="JAGILA010000001">
    <property type="protein sequence ID" value="MBP2234584.1"/>
    <property type="molecule type" value="Genomic_DNA"/>
</dbReference>
<dbReference type="GO" id="GO:0004722">
    <property type="term" value="F:protein serine/threonine phosphatase activity"/>
    <property type="evidence" value="ECO:0007669"/>
    <property type="project" value="UniProtKB-EC"/>
</dbReference>
<dbReference type="InterPro" id="IPR029052">
    <property type="entry name" value="Metallo-depent_PP-like"/>
</dbReference>
<dbReference type="PANTHER" id="PTHR42850:SF4">
    <property type="entry name" value="ZINC-DEPENDENT ENDOPOLYPHOSPHATASE"/>
    <property type="match status" value="1"/>
</dbReference>
<dbReference type="PANTHER" id="PTHR42850">
    <property type="entry name" value="METALLOPHOSPHOESTERASE"/>
    <property type="match status" value="1"/>
</dbReference>
<gene>
    <name evidence="2" type="ORF">J2Z31_001074</name>
</gene>
<protein>
    <submittedName>
        <fullName evidence="2">Serine/threonine protein phosphatase 1</fullName>
        <ecNumber evidence="2">3.1.3.16</ecNumber>
    </submittedName>
</protein>
<dbReference type="InterPro" id="IPR050126">
    <property type="entry name" value="Ap4A_hydrolase"/>
</dbReference>
<evidence type="ECO:0000313" key="3">
    <source>
        <dbReference type="Proteomes" id="UP000730739"/>
    </source>
</evidence>
<dbReference type="CDD" id="cd00144">
    <property type="entry name" value="MPP_PPP_family"/>
    <property type="match status" value="1"/>
</dbReference>
<dbReference type="RefSeq" id="WP_209600803.1">
    <property type="nucleotide sequence ID" value="NZ_JAGILA010000001.1"/>
</dbReference>
<dbReference type="Pfam" id="PF00149">
    <property type="entry name" value="Metallophos"/>
    <property type="match status" value="1"/>
</dbReference>
<dbReference type="InterPro" id="IPR004843">
    <property type="entry name" value="Calcineurin-like_PHP"/>
</dbReference>
<dbReference type="Gene3D" id="3.60.21.10">
    <property type="match status" value="1"/>
</dbReference>
<feature type="domain" description="Calcineurin-like phosphoesterase" evidence="1">
    <location>
        <begin position="9"/>
        <end position="173"/>
    </location>
</feature>
<proteinExistence type="predicted"/>